<evidence type="ECO:0000256" key="3">
    <source>
        <dbReference type="ARBA" id="ARBA00022833"/>
    </source>
</evidence>
<dbReference type="PROSITE" id="PS01358">
    <property type="entry name" value="ZF_RANBP2_1"/>
    <property type="match status" value="1"/>
</dbReference>
<comment type="caution">
    <text evidence="5">The sequence shown here is derived from an EMBL/GenBank/DDBJ whole genome shotgun (WGS) entry which is preliminary data.</text>
</comment>
<proteinExistence type="predicted"/>
<organism evidence="5 6">
    <name type="scientific">Fusarium sporotrichioides</name>
    <dbReference type="NCBI Taxonomy" id="5514"/>
    <lineage>
        <taxon>Eukaryota</taxon>
        <taxon>Fungi</taxon>
        <taxon>Dikarya</taxon>
        <taxon>Ascomycota</taxon>
        <taxon>Pezizomycotina</taxon>
        <taxon>Sordariomycetes</taxon>
        <taxon>Hypocreomycetidae</taxon>
        <taxon>Hypocreales</taxon>
        <taxon>Nectriaceae</taxon>
        <taxon>Fusarium</taxon>
    </lineage>
</organism>
<reference evidence="5 6" key="1">
    <citation type="journal article" date="2018" name="PLoS Pathog.">
        <title>Evolution of structural diversity of trichothecenes, a family of toxins produced by plant pathogenic and entomopathogenic fungi.</title>
        <authorList>
            <person name="Proctor R.H."/>
            <person name="McCormick S.P."/>
            <person name="Kim H.S."/>
            <person name="Cardoza R.E."/>
            <person name="Stanley A.M."/>
            <person name="Lindo L."/>
            <person name="Kelly A."/>
            <person name="Brown D.W."/>
            <person name="Lee T."/>
            <person name="Vaughan M.M."/>
            <person name="Alexander N.J."/>
            <person name="Busman M."/>
            <person name="Gutierrez S."/>
        </authorList>
    </citation>
    <scope>NUCLEOTIDE SEQUENCE [LARGE SCALE GENOMIC DNA]</scope>
    <source>
        <strain evidence="5 6">NRRL 3299</strain>
    </source>
</reference>
<dbReference type="InterPro" id="IPR001876">
    <property type="entry name" value="Znf_RanBP2"/>
</dbReference>
<feature type="domain" description="RanBP2-type" evidence="4">
    <location>
        <begin position="20"/>
        <end position="39"/>
    </location>
</feature>
<sequence length="81" mass="9157">MPSGKVDKLTDKVRNDHTHWECHNCEEINNMVNDICRGCGESRLKNSSALNATGENIGQNAGKNDRGKELWAYYLYTNGNR</sequence>
<dbReference type="EMBL" id="PXOF01000094">
    <property type="protein sequence ID" value="RGP66271.1"/>
    <property type="molecule type" value="Genomic_DNA"/>
</dbReference>
<dbReference type="AlphaFoldDB" id="A0A395S1N1"/>
<dbReference type="Proteomes" id="UP000266152">
    <property type="component" value="Unassembled WGS sequence"/>
</dbReference>
<protein>
    <recommendedName>
        <fullName evidence="4">RanBP2-type domain-containing protein</fullName>
    </recommendedName>
</protein>
<evidence type="ECO:0000256" key="2">
    <source>
        <dbReference type="ARBA" id="ARBA00022771"/>
    </source>
</evidence>
<accession>A0A395S1N1</accession>
<keyword evidence="6" id="KW-1185">Reference proteome</keyword>
<evidence type="ECO:0000259" key="4">
    <source>
        <dbReference type="PROSITE" id="PS01358"/>
    </source>
</evidence>
<keyword evidence="2" id="KW-0863">Zinc-finger</keyword>
<keyword evidence="1" id="KW-0479">Metal-binding</keyword>
<dbReference type="GO" id="GO:0008270">
    <property type="term" value="F:zinc ion binding"/>
    <property type="evidence" value="ECO:0007669"/>
    <property type="project" value="UniProtKB-KW"/>
</dbReference>
<keyword evidence="3" id="KW-0862">Zinc</keyword>
<evidence type="ECO:0000313" key="6">
    <source>
        <dbReference type="Proteomes" id="UP000266152"/>
    </source>
</evidence>
<evidence type="ECO:0000256" key="1">
    <source>
        <dbReference type="ARBA" id="ARBA00022723"/>
    </source>
</evidence>
<evidence type="ECO:0000313" key="5">
    <source>
        <dbReference type="EMBL" id="RGP66271.1"/>
    </source>
</evidence>
<gene>
    <name evidence="5" type="ORF">FSPOR_6649</name>
</gene>
<name>A0A395S1N1_FUSSP</name>